<sequence length="380" mass="40495">MAKPADLPCNLSLEAAVLAAGRRIVLAAAGGGSGAIGRLLGVPGASKSVLEAIAPQAEAALTDWLGAKPEQACSEETARAMAMASWLRARRLAPHAEPRTLIGIGATASLVTDRPKRGEHRLYVAAQTTERTLALSLHLEKGRRTRAEEESVTERALLALLADAAGVRELDLSKSPPGIEASIRRHGSEELGALLSGEQSVWATPDAPKTPRLLLPGSFNPFHEGHARMAAYAEKLLGSVAVFELSLTNVDKLPLDFLEIAERQEGLAQRPLWITAAATFVEKARLAPGCVFAVGADTLQRLADARYCGGDPQERDRQFAEFAERGCRFLVFGRTMGERFVALGDLALPPKLATLCDAVSEEAFRLDVSSTELRANGQPG</sequence>
<dbReference type="InterPro" id="IPR014729">
    <property type="entry name" value="Rossmann-like_a/b/a_fold"/>
</dbReference>
<accession>A0A5C5VVN6</accession>
<gene>
    <name evidence="2" type="ORF">Pla111_27090</name>
</gene>
<comment type="caution">
    <text evidence="2">The sequence shown here is derived from an EMBL/GenBank/DDBJ whole genome shotgun (WGS) entry which is preliminary data.</text>
</comment>
<organism evidence="2 3">
    <name type="scientific">Botrimarina hoheduenensis</name>
    <dbReference type="NCBI Taxonomy" id="2528000"/>
    <lineage>
        <taxon>Bacteria</taxon>
        <taxon>Pseudomonadati</taxon>
        <taxon>Planctomycetota</taxon>
        <taxon>Planctomycetia</taxon>
        <taxon>Pirellulales</taxon>
        <taxon>Lacipirellulaceae</taxon>
        <taxon>Botrimarina</taxon>
    </lineage>
</organism>
<keyword evidence="3" id="KW-1185">Reference proteome</keyword>
<protein>
    <recommendedName>
        <fullName evidence="1">Cytidyltransferase-like domain-containing protein</fullName>
    </recommendedName>
</protein>
<dbReference type="PANTHER" id="PTHR31285:SF0">
    <property type="entry name" value="NICOTINAMIDE MONONUCLEOTIDE ADENYLYLTRANSFERASE"/>
    <property type="match status" value="1"/>
</dbReference>
<dbReference type="OrthoDB" id="156876at2"/>
<dbReference type="GO" id="GO:0005737">
    <property type="term" value="C:cytoplasm"/>
    <property type="evidence" value="ECO:0007669"/>
    <property type="project" value="TreeGrafter"/>
</dbReference>
<evidence type="ECO:0000259" key="1">
    <source>
        <dbReference type="Pfam" id="PF01467"/>
    </source>
</evidence>
<dbReference type="Proteomes" id="UP000318995">
    <property type="component" value="Unassembled WGS sequence"/>
</dbReference>
<dbReference type="RefSeq" id="WP_146574932.1">
    <property type="nucleotide sequence ID" value="NZ_SJPH01000006.1"/>
</dbReference>
<dbReference type="AlphaFoldDB" id="A0A5C5VVN6"/>
<dbReference type="InterPro" id="IPR004821">
    <property type="entry name" value="Cyt_trans-like"/>
</dbReference>
<evidence type="ECO:0000313" key="3">
    <source>
        <dbReference type="Proteomes" id="UP000318995"/>
    </source>
</evidence>
<dbReference type="Gene3D" id="3.90.950.20">
    <property type="entry name" value="CinA-like"/>
    <property type="match status" value="1"/>
</dbReference>
<feature type="domain" description="Cytidyltransferase-like" evidence="1">
    <location>
        <begin position="214"/>
        <end position="374"/>
    </location>
</feature>
<proteinExistence type="predicted"/>
<reference evidence="2 3" key="1">
    <citation type="submission" date="2019-02" db="EMBL/GenBank/DDBJ databases">
        <title>Deep-cultivation of Planctomycetes and their phenomic and genomic characterization uncovers novel biology.</title>
        <authorList>
            <person name="Wiegand S."/>
            <person name="Jogler M."/>
            <person name="Boedeker C."/>
            <person name="Pinto D."/>
            <person name="Vollmers J."/>
            <person name="Rivas-Marin E."/>
            <person name="Kohn T."/>
            <person name="Peeters S.H."/>
            <person name="Heuer A."/>
            <person name="Rast P."/>
            <person name="Oberbeckmann S."/>
            <person name="Bunk B."/>
            <person name="Jeske O."/>
            <person name="Meyerdierks A."/>
            <person name="Storesund J.E."/>
            <person name="Kallscheuer N."/>
            <person name="Luecker S."/>
            <person name="Lage O.M."/>
            <person name="Pohl T."/>
            <person name="Merkel B.J."/>
            <person name="Hornburger P."/>
            <person name="Mueller R.-W."/>
            <person name="Bruemmer F."/>
            <person name="Labrenz M."/>
            <person name="Spormann A.M."/>
            <person name="Op Den Camp H."/>
            <person name="Overmann J."/>
            <person name="Amann R."/>
            <person name="Jetten M.S.M."/>
            <person name="Mascher T."/>
            <person name="Medema M.H."/>
            <person name="Devos D.P."/>
            <person name="Kaster A.-K."/>
            <person name="Ovreas L."/>
            <person name="Rohde M."/>
            <person name="Galperin M.Y."/>
            <person name="Jogler C."/>
        </authorList>
    </citation>
    <scope>NUCLEOTIDE SEQUENCE [LARGE SCALE GENOMIC DNA]</scope>
    <source>
        <strain evidence="2 3">Pla111</strain>
    </source>
</reference>
<dbReference type="PANTHER" id="PTHR31285">
    <property type="entry name" value="NICOTINAMIDE MONONUCLEOTIDE ADENYLYLTRANSFERASE"/>
    <property type="match status" value="1"/>
</dbReference>
<dbReference type="InterPro" id="IPR036653">
    <property type="entry name" value="CinA-like_C"/>
</dbReference>
<dbReference type="GO" id="GO:0000309">
    <property type="term" value="F:nicotinamide-nucleotide adenylyltransferase activity"/>
    <property type="evidence" value="ECO:0007669"/>
    <property type="project" value="TreeGrafter"/>
</dbReference>
<dbReference type="GO" id="GO:0016887">
    <property type="term" value="F:ATP hydrolysis activity"/>
    <property type="evidence" value="ECO:0007669"/>
    <property type="project" value="TreeGrafter"/>
</dbReference>
<dbReference type="EMBL" id="SJPH01000006">
    <property type="protein sequence ID" value="TWT42736.1"/>
    <property type="molecule type" value="Genomic_DNA"/>
</dbReference>
<evidence type="ECO:0000313" key="2">
    <source>
        <dbReference type="EMBL" id="TWT42736.1"/>
    </source>
</evidence>
<dbReference type="Pfam" id="PF01467">
    <property type="entry name" value="CTP_transf_like"/>
    <property type="match status" value="1"/>
</dbReference>
<dbReference type="SUPFAM" id="SSF52374">
    <property type="entry name" value="Nucleotidylyl transferase"/>
    <property type="match status" value="1"/>
</dbReference>
<name>A0A5C5VVN6_9BACT</name>
<dbReference type="Gene3D" id="3.40.50.620">
    <property type="entry name" value="HUPs"/>
    <property type="match status" value="1"/>
</dbReference>